<dbReference type="EMBL" id="JADLRE010000026">
    <property type="protein sequence ID" value="MBF6228800.1"/>
    <property type="molecule type" value="Genomic_DNA"/>
</dbReference>
<sequence>MIARIDAAPARRPRKTDSSTVRPRRLDRRLSPNTISELVDAYRSGTSTNTLCEQHGLSKGGLLKILQEHGVQMRNQPMTGEEIDQAADLYQAGDSLKTIANKLGKAKGSVWKALRNSGIEMRPSTR</sequence>
<gene>
    <name evidence="2" type="ORF">IU470_27325</name>
</gene>
<evidence type="ECO:0000313" key="3">
    <source>
        <dbReference type="Proteomes" id="UP000807309"/>
    </source>
</evidence>
<dbReference type="Gene3D" id="1.10.10.60">
    <property type="entry name" value="Homeodomain-like"/>
    <property type="match status" value="2"/>
</dbReference>
<name>A0ABS0CG20_9NOCA</name>
<organism evidence="2 3">
    <name type="scientific">Nocardia abscessus</name>
    <dbReference type="NCBI Taxonomy" id="120957"/>
    <lineage>
        <taxon>Bacteria</taxon>
        <taxon>Bacillati</taxon>
        <taxon>Actinomycetota</taxon>
        <taxon>Actinomycetes</taxon>
        <taxon>Mycobacteriales</taxon>
        <taxon>Nocardiaceae</taxon>
        <taxon>Nocardia</taxon>
    </lineage>
</organism>
<evidence type="ECO:0000256" key="1">
    <source>
        <dbReference type="SAM" id="MobiDB-lite"/>
    </source>
</evidence>
<reference evidence="2 3" key="1">
    <citation type="submission" date="2020-10" db="EMBL/GenBank/DDBJ databases">
        <title>Identification of Nocardia species via Next-generation sequencing and recognition of intraspecies genetic diversity.</title>
        <authorList>
            <person name="Li P."/>
            <person name="Li P."/>
            <person name="Lu B."/>
        </authorList>
    </citation>
    <scope>NUCLEOTIDE SEQUENCE [LARGE SCALE GENOMIC DNA]</scope>
    <source>
        <strain evidence="2 3">N-11</strain>
    </source>
</reference>
<comment type="caution">
    <text evidence="2">The sequence shown here is derived from an EMBL/GenBank/DDBJ whole genome shotgun (WGS) entry which is preliminary data.</text>
</comment>
<keyword evidence="3" id="KW-1185">Reference proteome</keyword>
<feature type="region of interest" description="Disordered" evidence="1">
    <location>
        <begin position="1"/>
        <end position="32"/>
    </location>
</feature>
<feature type="compositionally biased region" description="Low complexity" evidence="1">
    <location>
        <begin position="1"/>
        <end position="10"/>
    </location>
</feature>
<proteinExistence type="predicted"/>
<dbReference type="Proteomes" id="UP000807309">
    <property type="component" value="Unassembled WGS sequence"/>
</dbReference>
<accession>A0ABS0CG20</accession>
<protein>
    <submittedName>
        <fullName evidence="2">Helix-turn-helix domain-containing protein</fullName>
    </submittedName>
</protein>
<evidence type="ECO:0000313" key="2">
    <source>
        <dbReference type="EMBL" id="MBF6228800.1"/>
    </source>
</evidence>